<proteinExistence type="predicted"/>
<accession>A0ABD7LH20</accession>
<evidence type="ECO:0008006" key="3">
    <source>
        <dbReference type="Google" id="ProtNLM"/>
    </source>
</evidence>
<dbReference type="AlphaFoldDB" id="A0ABD7LH20"/>
<gene>
    <name evidence="1" type="ORF">UA18_01345</name>
</gene>
<dbReference type="Proteomes" id="UP000196218">
    <property type="component" value="Unassembled WGS sequence"/>
</dbReference>
<dbReference type="EMBL" id="FKJW01000003">
    <property type="protein sequence ID" value="SAK15703.1"/>
    <property type="molecule type" value="Genomic_DNA"/>
</dbReference>
<evidence type="ECO:0000313" key="2">
    <source>
        <dbReference type="Proteomes" id="UP000196218"/>
    </source>
</evidence>
<reference evidence="1 2" key="1">
    <citation type="submission" date="2016-04" db="EMBL/GenBank/DDBJ databases">
        <authorList>
            <person name="Peeters C."/>
        </authorList>
    </citation>
    <scope>NUCLEOTIDE SEQUENCE [LARGE SCALE GENOMIC DNA]</scope>
    <source>
        <strain evidence="1">LMG 29311</strain>
    </source>
</reference>
<sequence length="92" mass="10483">MRKPTYDEVVAVLRQQRATCADIKHLLTDLGFDVRRCASGNHHSYMHPRIRGFLGSNYDCGHGKNPVPLPAYFRKILKVLTTYETDLRAIAP</sequence>
<evidence type="ECO:0000313" key="1">
    <source>
        <dbReference type="EMBL" id="SAK15703.1"/>
    </source>
</evidence>
<organism evidence="1 2">
    <name type="scientific">Burkholderia multivorans</name>
    <dbReference type="NCBI Taxonomy" id="87883"/>
    <lineage>
        <taxon>Bacteria</taxon>
        <taxon>Pseudomonadati</taxon>
        <taxon>Pseudomonadota</taxon>
        <taxon>Betaproteobacteria</taxon>
        <taxon>Burkholderiales</taxon>
        <taxon>Burkholderiaceae</taxon>
        <taxon>Burkholderia</taxon>
        <taxon>Burkholderia cepacia complex</taxon>
    </lineage>
</organism>
<protein>
    <recommendedName>
        <fullName evidence="3">Type II toxin-antitoxin system HicA family toxin</fullName>
    </recommendedName>
</protein>
<name>A0ABD7LH20_9BURK</name>
<comment type="caution">
    <text evidence="1">The sequence shown here is derived from an EMBL/GenBank/DDBJ whole genome shotgun (WGS) entry which is preliminary data.</text>
</comment>